<organism evidence="2 3">
    <name type="scientific">Penaeus vannamei</name>
    <name type="common">Whiteleg shrimp</name>
    <name type="synonym">Litopenaeus vannamei</name>
    <dbReference type="NCBI Taxonomy" id="6689"/>
    <lineage>
        <taxon>Eukaryota</taxon>
        <taxon>Metazoa</taxon>
        <taxon>Ecdysozoa</taxon>
        <taxon>Arthropoda</taxon>
        <taxon>Crustacea</taxon>
        <taxon>Multicrustacea</taxon>
        <taxon>Malacostraca</taxon>
        <taxon>Eumalacostraca</taxon>
        <taxon>Eucarida</taxon>
        <taxon>Decapoda</taxon>
        <taxon>Dendrobranchiata</taxon>
        <taxon>Penaeoidea</taxon>
        <taxon>Penaeidae</taxon>
        <taxon>Penaeus</taxon>
    </lineage>
</organism>
<protein>
    <submittedName>
        <fullName evidence="2">Uncharacterized protein</fullName>
    </submittedName>
</protein>
<evidence type="ECO:0000313" key="2">
    <source>
        <dbReference type="EMBL" id="ROT74931.1"/>
    </source>
</evidence>
<reference evidence="2 3" key="1">
    <citation type="submission" date="2018-04" db="EMBL/GenBank/DDBJ databases">
        <authorList>
            <person name="Zhang X."/>
            <person name="Yuan J."/>
            <person name="Li F."/>
            <person name="Xiang J."/>
        </authorList>
    </citation>
    <scope>NUCLEOTIDE SEQUENCE [LARGE SCALE GENOMIC DNA]</scope>
    <source>
        <tissue evidence="2">Muscle</tissue>
    </source>
</reference>
<evidence type="ECO:0000256" key="1">
    <source>
        <dbReference type="SAM" id="MobiDB-lite"/>
    </source>
</evidence>
<reference evidence="2 3" key="2">
    <citation type="submission" date="2019-01" db="EMBL/GenBank/DDBJ databases">
        <title>The decoding of complex shrimp genome reveals the adaptation for benthos swimmer, frequently molting mechanism and breeding impact on genome.</title>
        <authorList>
            <person name="Sun Y."/>
            <person name="Gao Y."/>
            <person name="Yu Y."/>
        </authorList>
    </citation>
    <scope>NUCLEOTIDE SEQUENCE [LARGE SCALE GENOMIC DNA]</scope>
    <source>
        <tissue evidence="2">Muscle</tissue>
    </source>
</reference>
<feature type="region of interest" description="Disordered" evidence="1">
    <location>
        <begin position="113"/>
        <end position="133"/>
    </location>
</feature>
<sequence length="214" mass="23038">MIEGTAGAKGKGEQSSDAEAETCCSYTGKGYGIDCKVGGIGRQMFLMSEGISWRMWQSGGTKAVGLKLKLDFSFAWGKVGERRERSQFLGRCEIVLRSAARSVSHDLKDKDVVQGGKNEGAVPSAHENDSPGLNEGKALRVRAAYNGEVLKNYRFWTGKLHFSCPCSYNCIALRFRGRAADEATGVTPLEAALFALDDLSQASQRESVGIAVAS</sequence>
<accession>A0A423TES5</accession>
<proteinExistence type="predicted"/>
<gene>
    <name evidence="2" type="ORF">C7M84_006564</name>
</gene>
<dbReference type="Proteomes" id="UP000283509">
    <property type="component" value="Unassembled WGS sequence"/>
</dbReference>
<name>A0A423TES5_PENVA</name>
<evidence type="ECO:0000313" key="3">
    <source>
        <dbReference type="Proteomes" id="UP000283509"/>
    </source>
</evidence>
<dbReference type="AlphaFoldDB" id="A0A423TES5"/>
<keyword evidence="3" id="KW-1185">Reference proteome</keyword>
<dbReference type="EMBL" id="QCYY01001832">
    <property type="protein sequence ID" value="ROT74931.1"/>
    <property type="molecule type" value="Genomic_DNA"/>
</dbReference>
<comment type="caution">
    <text evidence="2">The sequence shown here is derived from an EMBL/GenBank/DDBJ whole genome shotgun (WGS) entry which is preliminary data.</text>
</comment>